<evidence type="ECO:0000256" key="6">
    <source>
        <dbReference type="HAMAP-Rule" id="MF_00265"/>
    </source>
</evidence>
<dbReference type="RefSeq" id="WP_345036660.1">
    <property type="nucleotide sequence ID" value="NZ_BAAAYL010000001.1"/>
</dbReference>
<dbReference type="NCBIfam" id="TIGR00028">
    <property type="entry name" value="Mtu_PIN_fam"/>
    <property type="match status" value="1"/>
</dbReference>
<dbReference type="Pfam" id="PF01850">
    <property type="entry name" value="PIN"/>
    <property type="match status" value="1"/>
</dbReference>
<dbReference type="SUPFAM" id="SSF88723">
    <property type="entry name" value="PIN domain-like"/>
    <property type="match status" value="1"/>
</dbReference>
<comment type="caution">
    <text evidence="8">The sequence shown here is derived from an EMBL/GenBank/DDBJ whole genome shotgun (WGS) entry which is preliminary data.</text>
</comment>
<evidence type="ECO:0000256" key="2">
    <source>
        <dbReference type="ARBA" id="ARBA00022722"/>
    </source>
</evidence>
<evidence type="ECO:0000313" key="9">
    <source>
        <dbReference type="Proteomes" id="UP001499990"/>
    </source>
</evidence>
<keyword evidence="6" id="KW-0800">Toxin</keyword>
<proteinExistence type="inferred from homology"/>
<dbReference type="InterPro" id="IPR002716">
    <property type="entry name" value="PIN_dom"/>
</dbReference>
<comment type="cofactor">
    <cofactor evidence="6">
        <name>Mg(2+)</name>
        <dbReference type="ChEBI" id="CHEBI:18420"/>
    </cofactor>
</comment>
<dbReference type="InterPro" id="IPR006226">
    <property type="entry name" value="Mtu_PIN"/>
</dbReference>
<sequence length="143" mass="15996">MIFCDVNVLVYAFRRDTEDHQAHHAWLQDRLNGDEPVAINSVVASGFVRVVTHPRIFPNPAPTAVALDFLDAMRQSPVAVPLREGPRHWEIFDRLCRKVGARGNLVPDTYLAALAIESGSTLYSCDRGFARFPGLRFTHPLDA</sequence>
<dbReference type="HAMAP" id="MF_00265">
    <property type="entry name" value="VapC_Nob1"/>
    <property type="match status" value="1"/>
</dbReference>
<dbReference type="InterPro" id="IPR022907">
    <property type="entry name" value="VapC_family"/>
</dbReference>
<dbReference type="EC" id="3.1.-.-" evidence="6"/>
<evidence type="ECO:0000256" key="5">
    <source>
        <dbReference type="ARBA" id="ARBA00022842"/>
    </source>
</evidence>
<dbReference type="InterPro" id="IPR029060">
    <property type="entry name" value="PIN-like_dom_sf"/>
</dbReference>
<reference evidence="9" key="1">
    <citation type="journal article" date="2019" name="Int. J. Syst. Evol. Microbiol.">
        <title>The Global Catalogue of Microorganisms (GCM) 10K type strain sequencing project: providing services to taxonomists for standard genome sequencing and annotation.</title>
        <authorList>
            <consortium name="The Broad Institute Genomics Platform"/>
            <consortium name="The Broad Institute Genome Sequencing Center for Infectious Disease"/>
            <person name="Wu L."/>
            <person name="Ma J."/>
        </authorList>
    </citation>
    <scope>NUCLEOTIDE SEQUENCE [LARGE SCALE GENOMIC DNA]</scope>
    <source>
        <strain evidence="9">JCM 9651</strain>
    </source>
</reference>
<protein>
    <recommendedName>
        <fullName evidence="6">Ribonuclease VapC</fullName>
        <shortName evidence="6">RNase VapC</shortName>
        <ecNumber evidence="6">3.1.-.-</ecNumber>
    </recommendedName>
    <alternativeName>
        <fullName evidence="6">Toxin VapC</fullName>
    </alternativeName>
</protein>
<feature type="domain" description="PIN" evidence="7">
    <location>
        <begin position="2"/>
        <end position="133"/>
    </location>
</feature>
<dbReference type="Proteomes" id="UP001499990">
    <property type="component" value="Unassembled WGS sequence"/>
</dbReference>
<gene>
    <name evidence="6" type="primary">vapC</name>
    <name evidence="8" type="ORF">GCM10020367_25220</name>
</gene>
<keyword evidence="1 6" id="KW-1277">Toxin-antitoxin system</keyword>
<evidence type="ECO:0000256" key="3">
    <source>
        <dbReference type="ARBA" id="ARBA00022723"/>
    </source>
</evidence>
<evidence type="ECO:0000313" key="8">
    <source>
        <dbReference type="EMBL" id="GAA3372010.1"/>
    </source>
</evidence>
<dbReference type="CDD" id="cd18678">
    <property type="entry name" value="PIN_MtVapC25_VapC33-like"/>
    <property type="match status" value="1"/>
</dbReference>
<keyword evidence="2 6" id="KW-0540">Nuclease</keyword>
<evidence type="ECO:0000256" key="1">
    <source>
        <dbReference type="ARBA" id="ARBA00022649"/>
    </source>
</evidence>
<evidence type="ECO:0000256" key="4">
    <source>
        <dbReference type="ARBA" id="ARBA00022801"/>
    </source>
</evidence>
<feature type="binding site" evidence="6">
    <location>
        <position position="108"/>
    </location>
    <ligand>
        <name>Mg(2+)</name>
        <dbReference type="ChEBI" id="CHEBI:18420"/>
    </ligand>
</feature>
<keyword evidence="9" id="KW-1185">Reference proteome</keyword>
<organism evidence="8 9">
    <name type="scientific">Streptomyces sannanensis</name>
    <dbReference type="NCBI Taxonomy" id="285536"/>
    <lineage>
        <taxon>Bacteria</taxon>
        <taxon>Bacillati</taxon>
        <taxon>Actinomycetota</taxon>
        <taxon>Actinomycetes</taxon>
        <taxon>Kitasatosporales</taxon>
        <taxon>Streptomycetaceae</taxon>
        <taxon>Streptomyces</taxon>
    </lineage>
</organism>
<dbReference type="Gene3D" id="3.40.50.1010">
    <property type="entry name" value="5'-nuclease"/>
    <property type="match status" value="1"/>
</dbReference>
<keyword evidence="4 6" id="KW-0378">Hydrolase</keyword>
<dbReference type="EMBL" id="BAAAYL010000001">
    <property type="protein sequence ID" value="GAA3372010.1"/>
    <property type="molecule type" value="Genomic_DNA"/>
</dbReference>
<comment type="function">
    <text evidence="6">Toxic component of a toxin-antitoxin (TA) system. An RNase.</text>
</comment>
<keyword evidence="3 6" id="KW-0479">Metal-binding</keyword>
<name>A0ABP6SBG5_9ACTN</name>
<keyword evidence="5 6" id="KW-0460">Magnesium</keyword>
<accession>A0ABP6SBG5</accession>
<comment type="similarity">
    <text evidence="6">Belongs to the PINc/VapC protein family.</text>
</comment>
<evidence type="ECO:0000259" key="7">
    <source>
        <dbReference type="Pfam" id="PF01850"/>
    </source>
</evidence>
<feature type="binding site" evidence="6">
    <location>
        <position position="5"/>
    </location>
    <ligand>
        <name>Mg(2+)</name>
        <dbReference type="ChEBI" id="CHEBI:18420"/>
    </ligand>
</feature>